<sequence length="126" mass="13589">MHRALAVTPSPPFCTQLAAAMDVDTPSSANSSASKKRFEAKMWNAVALWAWDIVVDNCAICRNHIMDLCIECQANQASAKSALSHGVSAIMLSTSTASLVGLRLGRGGMRPSWKNGWRDTSLQLLL</sequence>
<dbReference type="GO" id="GO:0008270">
    <property type="term" value="F:zinc ion binding"/>
    <property type="evidence" value="ECO:0007669"/>
    <property type="project" value="UniProtKB-KW"/>
</dbReference>
<dbReference type="GO" id="GO:0051603">
    <property type="term" value="P:proteolysis involved in protein catabolic process"/>
    <property type="evidence" value="ECO:0007669"/>
    <property type="project" value="UniProtKB-ARBA"/>
</dbReference>
<dbReference type="Ensembl" id="ENSCSRT00000019377.1">
    <property type="protein sequence ID" value="ENSCSRP00000018524.1"/>
    <property type="gene ID" value="ENSCSRG00000014190.1"/>
</dbReference>
<protein>
    <recommendedName>
        <fullName evidence="7">Anaphase-promoting complex subunit 11 RING-H2 finger domain-containing protein</fullName>
    </recommendedName>
</protein>
<keyword evidence="6" id="KW-1185">Reference proteome</keyword>
<reference evidence="5" key="2">
    <citation type="submission" date="2025-09" db="UniProtKB">
        <authorList>
            <consortium name="Ensembl"/>
        </authorList>
    </citation>
    <scope>IDENTIFICATION</scope>
</reference>
<evidence type="ECO:0008006" key="7">
    <source>
        <dbReference type="Google" id="ProtNLM"/>
    </source>
</evidence>
<name>A0A8C3STE4_CHESE</name>
<dbReference type="SUPFAM" id="SSF57850">
    <property type="entry name" value="RING/U-box"/>
    <property type="match status" value="1"/>
</dbReference>
<dbReference type="InterPro" id="IPR013083">
    <property type="entry name" value="Znf_RING/FYVE/PHD"/>
</dbReference>
<dbReference type="Proteomes" id="UP000694403">
    <property type="component" value="Unplaced"/>
</dbReference>
<evidence type="ECO:0000256" key="3">
    <source>
        <dbReference type="ARBA" id="ARBA00022786"/>
    </source>
</evidence>
<dbReference type="AlphaFoldDB" id="A0A8C3STE4"/>
<dbReference type="Gene3D" id="3.30.40.10">
    <property type="entry name" value="Zinc/RING finger domain, C3HC4 (zinc finger)"/>
    <property type="match status" value="1"/>
</dbReference>
<dbReference type="PANTHER" id="PTHR11210">
    <property type="entry name" value="RING BOX"/>
    <property type="match status" value="1"/>
</dbReference>
<dbReference type="GO" id="GO:0031461">
    <property type="term" value="C:cullin-RING ubiquitin ligase complex"/>
    <property type="evidence" value="ECO:0007669"/>
    <property type="project" value="UniProtKB-ARBA"/>
</dbReference>
<keyword evidence="3" id="KW-0833">Ubl conjugation pathway</keyword>
<dbReference type="GO" id="GO:0004842">
    <property type="term" value="F:ubiquitin-protein transferase activity"/>
    <property type="evidence" value="ECO:0007669"/>
    <property type="project" value="UniProtKB-ARBA"/>
</dbReference>
<evidence type="ECO:0000256" key="2">
    <source>
        <dbReference type="ARBA" id="ARBA00022771"/>
    </source>
</evidence>
<evidence type="ECO:0000256" key="4">
    <source>
        <dbReference type="ARBA" id="ARBA00022833"/>
    </source>
</evidence>
<evidence type="ECO:0000313" key="6">
    <source>
        <dbReference type="Proteomes" id="UP000694403"/>
    </source>
</evidence>
<proteinExistence type="predicted"/>
<keyword evidence="1" id="KW-0479">Metal-binding</keyword>
<keyword evidence="4" id="KW-0862">Zinc</keyword>
<accession>A0A8C3STE4</accession>
<evidence type="ECO:0000256" key="1">
    <source>
        <dbReference type="ARBA" id="ARBA00022723"/>
    </source>
</evidence>
<dbReference type="InterPro" id="IPR051031">
    <property type="entry name" value="RING-box_E3_Ubiquitin_Ligase"/>
</dbReference>
<evidence type="ECO:0000313" key="5">
    <source>
        <dbReference type="Ensembl" id="ENSCSRP00000018524.1"/>
    </source>
</evidence>
<keyword evidence="2" id="KW-0863">Zinc-finger</keyword>
<organism evidence="5 6">
    <name type="scientific">Chelydra serpentina</name>
    <name type="common">Snapping turtle</name>
    <name type="synonym">Testudo serpentina</name>
    <dbReference type="NCBI Taxonomy" id="8475"/>
    <lineage>
        <taxon>Eukaryota</taxon>
        <taxon>Metazoa</taxon>
        <taxon>Chordata</taxon>
        <taxon>Craniata</taxon>
        <taxon>Vertebrata</taxon>
        <taxon>Euteleostomi</taxon>
        <taxon>Archelosauria</taxon>
        <taxon>Testudinata</taxon>
        <taxon>Testudines</taxon>
        <taxon>Cryptodira</taxon>
        <taxon>Durocryptodira</taxon>
        <taxon>Americhelydia</taxon>
        <taxon>Chelydroidea</taxon>
        <taxon>Chelydridae</taxon>
        <taxon>Chelydra</taxon>
    </lineage>
</organism>
<reference evidence="5" key="1">
    <citation type="submission" date="2025-08" db="UniProtKB">
        <authorList>
            <consortium name="Ensembl"/>
        </authorList>
    </citation>
    <scope>IDENTIFICATION</scope>
</reference>